<dbReference type="Gene3D" id="1.20.120.520">
    <property type="entry name" value="nmb1532 protein domain like"/>
    <property type="match status" value="1"/>
</dbReference>
<proteinExistence type="predicted"/>
<reference evidence="3" key="1">
    <citation type="journal article" date="2014" name="Genome Announc.">
        <title>Draft genome sequence of Colletotrichum sublineola, a destructive pathogen of cultivated sorghum.</title>
        <authorList>
            <person name="Baroncelli R."/>
            <person name="Sanz-Martin J.M."/>
            <person name="Rech G.E."/>
            <person name="Sukno S.A."/>
            <person name="Thon M.R."/>
        </authorList>
    </citation>
    <scope>NUCLEOTIDE SEQUENCE [LARGE SCALE GENOMIC DNA]</scope>
    <source>
        <strain evidence="3">TX430BB</strain>
    </source>
</reference>
<dbReference type="PANTHER" id="PTHR35585">
    <property type="entry name" value="HHE DOMAIN PROTEIN (AFU_ORTHOLOGUE AFUA_4G00730)"/>
    <property type="match status" value="1"/>
</dbReference>
<accession>A0A066X8G0</accession>
<dbReference type="HOGENOM" id="CLU_079417_0_1_1"/>
<protein>
    <submittedName>
        <fullName evidence="2">Putative HHE domain-containing protein</fullName>
    </submittedName>
</protein>
<sequence length="235" mass="27250">MATMFRLSLVFPTFNKGVLRPPGKPVTYSPCVRQQFHSAPVPTGRLTDAIKEDHRELEAYHKHIITSTDMNEQARFQNIFIWEVARHAISEELVVYPVLEKHVADGKALADRDRAEHQTVKEKLYKFQKLKPNWDEDFEPTLNSLMEDLRRHIKEEEEEDLVRLEEVLSHTRSESLAWSFERTKMFTPTRSHPSIPNKPPFETVVGLMAAPLDKLRDLFATFPSEEEKAKVKGNS</sequence>
<dbReference type="OMA" id="QNAFVWE"/>
<dbReference type="STRING" id="1173701.A0A066X8G0"/>
<dbReference type="Pfam" id="PF01814">
    <property type="entry name" value="Hemerythrin"/>
    <property type="match status" value="1"/>
</dbReference>
<name>A0A066X8G0_COLSU</name>
<dbReference type="EMBL" id="JMSE01001030">
    <property type="protein sequence ID" value="KDN65448.1"/>
    <property type="molecule type" value="Genomic_DNA"/>
</dbReference>
<feature type="domain" description="Hemerythrin-like" evidence="1">
    <location>
        <begin position="47"/>
        <end position="159"/>
    </location>
</feature>
<evidence type="ECO:0000313" key="3">
    <source>
        <dbReference type="Proteomes" id="UP000027238"/>
    </source>
</evidence>
<dbReference type="InterPro" id="IPR012312">
    <property type="entry name" value="Hemerythrin-like"/>
</dbReference>
<dbReference type="eggNOG" id="ENOG502S054">
    <property type="taxonomic scope" value="Eukaryota"/>
</dbReference>
<evidence type="ECO:0000313" key="2">
    <source>
        <dbReference type="EMBL" id="KDN65448.1"/>
    </source>
</evidence>
<dbReference type="Proteomes" id="UP000027238">
    <property type="component" value="Unassembled WGS sequence"/>
</dbReference>
<comment type="caution">
    <text evidence="2">The sequence shown here is derived from an EMBL/GenBank/DDBJ whole genome shotgun (WGS) entry which is preliminary data.</text>
</comment>
<gene>
    <name evidence="2" type="ORF">CSUB01_03947</name>
</gene>
<evidence type="ECO:0000259" key="1">
    <source>
        <dbReference type="Pfam" id="PF01814"/>
    </source>
</evidence>
<organism evidence="2 3">
    <name type="scientific">Colletotrichum sublineola</name>
    <name type="common">Sorghum anthracnose fungus</name>
    <dbReference type="NCBI Taxonomy" id="1173701"/>
    <lineage>
        <taxon>Eukaryota</taxon>
        <taxon>Fungi</taxon>
        <taxon>Dikarya</taxon>
        <taxon>Ascomycota</taxon>
        <taxon>Pezizomycotina</taxon>
        <taxon>Sordariomycetes</taxon>
        <taxon>Hypocreomycetidae</taxon>
        <taxon>Glomerellales</taxon>
        <taxon>Glomerellaceae</taxon>
        <taxon>Colletotrichum</taxon>
        <taxon>Colletotrichum graminicola species complex</taxon>
    </lineage>
</organism>
<dbReference type="OrthoDB" id="9983919at2759"/>
<dbReference type="AlphaFoldDB" id="A0A066X8G0"/>
<keyword evidence="3" id="KW-1185">Reference proteome</keyword>
<dbReference type="PANTHER" id="PTHR35585:SF1">
    <property type="entry name" value="HHE DOMAIN PROTEIN (AFU_ORTHOLOGUE AFUA_4G00730)"/>
    <property type="match status" value="1"/>
</dbReference>